<dbReference type="Pfam" id="PF14542">
    <property type="entry name" value="Acetyltransf_CG"/>
    <property type="match status" value="1"/>
</dbReference>
<dbReference type="AlphaFoldDB" id="A0A1G8NDL5"/>
<reference evidence="1 2" key="1">
    <citation type="submission" date="2016-10" db="EMBL/GenBank/DDBJ databases">
        <authorList>
            <person name="de Groot N.N."/>
        </authorList>
    </citation>
    <scope>NUCLEOTIDE SEQUENCE [LARGE SCALE GENOMIC DNA]</scope>
    <source>
        <strain evidence="1 2">DSM 44892</strain>
    </source>
</reference>
<dbReference type="PROSITE" id="PS51729">
    <property type="entry name" value="GNAT_YJDJ"/>
    <property type="match status" value="1"/>
</dbReference>
<dbReference type="OrthoDB" id="5405911at2"/>
<dbReference type="Gene3D" id="3.40.630.30">
    <property type="match status" value="1"/>
</dbReference>
<organism evidence="1 2">
    <name type="scientific">Rhodococcus triatomae</name>
    <dbReference type="NCBI Taxonomy" id="300028"/>
    <lineage>
        <taxon>Bacteria</taxon>
        <taxon>Bacillati</taxon>
        <taxon>Actinomycetota</taxon>
        <taxon>Actinomycetes</taxon>
        <taxon>Mycobacteriales</taxon>
        <taxon>Nocardiaceae</taxon>
        <taxon>Rhodococcus</taxon>
    </lineage>
</organism>
<name>A0A1G8NDL5_9NOCA</name>
<sequence length="112" mass="12665">MTGTAFAEVTDNADHDRFEWWRGGELVGILGYFENEDIESEEGVVPDWDRVTVSFLHTIVADEYCGLGFEPVLVAAALERARSYRWLVRPVCTHVRRYLAEHAEFGDVSTAA</sequence>
<dbReference type="InterPro" id="IPR016181">
    <property type="entry name" value="Acyl_CoA_acyltransferase"/>
</dbReference>
<gene>
    <name evidence="1" type="ORF">SAMN05444695_11133</name>
</gene>
<dbReference type="SUPFAM" id="SSF55729">
    <property type="entry name" value="Acyl-CoA N-acyltransferases (Nat)"/>
    <property type="match status" value="1"/>
</dbReference>
<dbReference type="InterPro" id="IPR031165">
    <property type="entry name" value="GNAT_YJDJ"/>
</dbReference>
<accession>A0A1G8NDL5</accession>
<protein>
    <submittedName>
        <fullName evidence="1">Uncharacterized protein</fullName>
    </submittedName>
</protein>
<keyword evidence="2" id="KW-1185">Reference proteome</keyword>
<evidence type="ECO:0000313" key="2">
    <source>
        <dbReference type="Proteomes" id="UP000183263"/>
    </source>
</evidence>
<dbReference type="EMBL" id="FNDN01000011">
    <property type="protein sequence ID" value="SDI78253.1"/>
    <property type="molecule type" value="Genomic_DNA"/>
</dbReference>
<evidence type="ECO:0000313" key="1">
    <source>
        <dbReference type="EMBL" id="SDI78253.1"/>
    </source>
</evidence>
<proteinExistence type="predicted"/>
<dbReference type="RefSeq" id="WP_072738991.1">
    <property type="nucleotide sequence ID" value="NZ_CP048813.1"/>
</dbReference>
<dbReference type="Proteomes" id="UP000183263">
    <property type="component" value="Unassembled WGS sequence"/>
</dbReference>